<evidence type="ECO:0000313" key="14">
    <source>
        <dbReference type="Proteomes" id="UP000440367"/>
    </source>
</evidence>
<proteinExistence type="predicted"/>
<evidence type="ECO:0000313" key="10">
    <source>
        <dbReference type="EMBL" id="KAE9327471.1"/>
    </source>
</evidence>
<dbReference type="EMBL" id="QXGC01000045">
    <property type="protein sequence ID" value="KAE9252931.1"/>
    <property type="molecule type" value="Genomic_DNA"/>
</dbReference>
<dbReference type="EMBL" id="QXGA01000056">
    <property type="protein sequence ID" value="KAE9153824.1"/>
    <property type="molecule type" value="Genomic_DNA"/>
</dbReference>
<evidence type="ECO:0000313" key="18">
    <source>
        <dbReference type="Proteomes" id="UP000476176"/>
    </source>
</evidence>
<dbReference type="EMBL" id="QXGB01000050">
    <property type="protein sequence ID" value="KAE9234245.1"/>
    <property type="molecule type" value="Genomic_DNA"/>
</dbReference>
<organism evidence="5 16">
    <name type="scientific">Phytophthora fragariae</name>
    <dbReference type="NCBI Taxonomy" id="53985"/>
    <lineage>
        <taxon>Eukaryota</taxon>
        <taxon>Sar</taxon>
        <taxon>Stramenopiles</taxon>
        <taxon>Oomycota</taxon>
        <taxon>Peronosporomycetes</taxon>
        <taxon>Peronosporales</taxon>
        <taxon>Peronosporaceae</taxon>
        <taxon>Phytophthora</taxon>
    </lineage>
</organism>
<dbReference type="Proteomes" id="UP000440367">
    <property type="component" value="Unassembled WGS sequence"/>
</dbReference>
<protein>
    <submittedName>
        <fullName evidence="5">Uncharacterized protein</fullName>
    </submittedName>
</protein>
<sequence length="56" mass="6670">MWSCCFFHLEICFCLRRVSASLQLGYNWAISSFTEWPATRNLRRRRLCVLSTAIRV</sequence>
<name>A0A6A3TJ53_9STRA</name>
<evidence type="ECO:0000313" key="3">
    <source>
        <dbReference type="EMBL" id="KAE9028558.1"/>
    </source>
</evidence>
<dbReference type="Proteomes" id="UP000429523">
    <property type="component" value="Unassembled WGS sequence"/>
</dbReference>
<accession>A0A6A3TJ53</accession>
<dbReference type="EMBL" id="QXFZ01000037">
    <property type="protein sequence ID" value="KAE9138161.1"/>
    <property type="molecule type" value="Genomic_DNA"/>
</dbReference>
<dbReference type="AlphaFoldDB" id="A0A6A3TJ53"/>
<dbReference type="Proteomes" id="UP000488956">
    <property type="component" value="Unassembled WGS sequence"/>
</dbReference>
<evidence type="ECO:0000313" key="16">
    <source>
        <dbReference type="Proteomes" id="UP000441208"/>
    </source>
</evidence>
<evidence type="ECO:0000313" key="5">
    <source>
        <dbReference type="EMBL" id="KAE9138161.1"/>
    </source>
</evidence>
<dbReference type="Proteomes" id="UP000440732">
    <property type="component" value="Unassembled WGS sequence"/>
</dbReference>
<evidence type="ECO:0000313" key="8">
    <source>
        <dbReference type="EMBL" id="KAE9252931.1"/>
    </source>
</evidence>
<dbReference type="EMBL" id="QXGE01000050">
    <property type="protein sequence ID" value="KAE9327471.1"/>
    <property type="molecule type" value="Genomic_DNA"/>
</dbReference>
<keyword evidence="1" id="KW-0732">Signal</keyword>
<evidence type="ECO:0000313" key="6">
    <source>
        <dbReference type="EMBL" id="KAE9153824.1"/>
    </source>
</evidence>
<evidence type="ECO:0000313" key="7">
    <source>
        <dbReference type="EMBL" id="KAE9234245.1"/>
    </source>
</evidence>
<dbReference type="Proteomes" id="UP000441208">
    <property type="component" value="Unassembled WGS sequence"/>
</dbReference>
<dbReference type="Proteomes" id="UP000433483">
    <property type="component" value="Unassembled WGS sequence"/>
</dbReference>
<dbReference type="Proteomes" id="UP000437068">
    <property type="component" value="Unassembled WGS sequence"/>
</dbReference>
<evidence type="ECO:0000313" key="15">
    <source>
        <dbReference type="Proteomes" id="UP000440732"/>
    </source>
</evidence>
<reference evidence="11 12" key="1">
    <citation type="submission" date="2018-08" db="EMBL/GenBank/DDBJ databases">
        <title>Genomic investigation of the strawberry pathogen Phytophthora fragariae indicates pathogenicity is determined by transcriptional variation in three key races.</title>
        <authorList>
            <person name="Adams T.M."/>
            <person name="Armitage A.D."/>
            <person name="Sobczyk M.K."/>
            <person name="Bates H.J."/>
            <person name="Dunwell J.M."/>
            <person name="Nellist C.F."/>
            <person name="Harrison R.J."/>
        </authorList>
    </citation>
    <scope>NUCLEOTIDE SEQUENCE [LARGE SCALE GENOMIC DNA]</scope>
    <source>
        <strain evidence="10 13">A4</strain>
        <strain evidence="9 14">BC-1</strain>
        <strain evidence="8 18">BC-23</strain>
        <strain evidence="7 12">NOV-27</strain>
        <strain evidence="6 15">NOV-5</strain>
        <strain evidence="5 16">NOV-71</strain>
        <strain evidence="2 11">NOV-9</strain>
        <strain evidence="4 19">ONT-3</strain>
        <strain evidence="3 17">SCRP245</strain>
    </source>
</reference>
<evidence type="ECO:0000313" key="11">
    <source>
        <dbReference type="Proteomes" id="UP000429523"/>
    </source>
</evidence>
<comment type="caution">
    <text evidence="5">The sequence shown here is derived from an EMBL/GenBank/DDBJ whole genome shotgun (WGS) entry which is preliminary data.</text>
</comment>
<feature type="chain" id="PRO_5036166124" evidence="1">
    <location>
        <begin position="21"/>
        <end position="56"/>
    </location>
</feature>
<evidence type="ECO:0000313" key="13">
    <source>
        <dbReference type="Proteomes" id="UP000437068"/>
    </source>
</evidence>
<dbReference type="EMBL" id="QXGF01000046">
    <property type="protein sequence ID" value="KAE8948541.1"/>
    <property type="molecule type" value="Genomic_DNA"/>
</dbReference>
<gene>
    <name evidence="10" type="ORF">PF001_g1913</name>
    <name evidence="9" type="ORF">PF002_g890</name>
    <name evidence="8" type="ORF">PF004_g1743</name>
    <name evidence="7" type="ORF">PF005_g1979</name>
    <name evidence="6" type="ORF">PF006_g2077</name>
    <name evidence="5" type="ORF">PF007_g1523</name>
    <name evidence="2" type="ORF">PF009_g1875</name>
    <name evidence="4" type="ORF">PF010_g1709</name>
    <name evidence="3" type="ORF">PF011_g1508</name>
</gene>
<dbReference type="EMBL" id="QXGD01000020">
    <property type="protein sequence ID" value="KAE9257578.1"/>
    <property type="molecule type" value="Genomic_DNA"/>
</dbReference>
<dbReference type="Proteomes" id="UP000476176">
    <property type="component" value="Unassembled WGS sequence"/>
</dbReference>
<keyword evidence="12" id="KW-1185">Reference proteome</keyword>
<evidence type="ECO:0000313" key="2">
    <source>
        <dbReference type="EMBL" id="KAE8948541.1"/>
    </source>
</evidence>
<evidence type="ECO:0000313" key="4">
    <source>
        <dbReference type="EMBL" id="KAE9136391.1"/>
    </source>
</evidence>
<evidence type="ECO:0000256" key="1">
    <source>
        <dbReference type="SAM" id="SignalP"/>
    </source>
</evidence>
<evidence type="ECO:0000313" key="9">
    <source>
        <dbReference type="EMBL" id="KAE9257578.1"/>
    </source>
</evidence>
<evidence type="ECO:0000313" key="12">
    <source>
        <dbReference type="Proteomes" id="UP000433483"/>
    </source>
</evidence>
<evidence type="ECO:0000313" key="19">
    <source>
        <dbReference type="Proteomes" id="UP000488956"/>
    </source>
</evidence>
<feature type="signal peptide" evidence="1">
    <location>
        <begin position="1"/>
        <end position="20"/>
    </location>
</feature>
<dbReference type="Proteomes" id="UP000460718">
    <property type="component" value="Unassembled WGS sequence"/>
</dbReference>
<dbReference type="EMBL" id="QXFW01000042">
    <property type="protein sequence ID" value="KAE9028558.1"/>
    <property type="molecule type" value="Genomic_DNA"/>
</dbReference>
<evidence type="ECO:0000313" key="17">
    <source>
        <dbReference type="Proteomes" id="UP000460718"/>
    </source>
</evidence>
<dbReference type="EMBL" id="QXFX01000044">
    <property type="protein sequence ID" value="KAE9136391.1"/>
    <property type="molecule type" value="Genomic_DNA"/>
</dbReference>